<feature type="compositionally biased region" description="Basic and acidic residues" evidence="1">
    <location>
        <begin position="13"/>
        <end position="31"/>
    </location>
</feature>
<sequence>MMCVTSAHTGQSGHRDPEPGDARAEIPDQGRPDGGGGGARLRPRRPGLARAGAAGACPRPCHVRRRRDEAALRGDRRHDHRAPVGRPERRRLPDGGAGQLERRAGDLQPRLRQPAAARGPGRGRPAPPAGPARPGRDGHRLPRRLPRRAGRGGQGAARQPAVRPG</sequence>
<feature type="compositionally biased region" description="Polar residues" evidence="1">
    <location>
        <begin position="1"/>
        <end position="12"/>
    </location>
</feature>
<gene>
    <name evidence="2" type="ORF">AVDCRST_MAG16-91</name>
</gene>
<organism evidence="2">
    <name type="scientific">uncultured Frankineae bacterium</name>
    <dbReference type="NCBI Taxonomy" id="437475"/>
    <lineage>
        <taxon>Bacteria</taxon>
        <taxon>Bacillati</taxon>
        <taxon>Actinomycetota</taxon>
        <taxon>Actinomycetes</taxon>
        <taxon>Frankiales</taxon>
        <taxon>environmental samples</taxon>
    </lineage>
</organism>
<dbReference type="AlphaFoldDB" id="A0A6J4KMZ4"/>
<feature type="compositionally biased region" description="Basic residues" evidence="1">
    <location>
        <begin position="141"/>
        <end position="150"/>
    </location>
</feature>
<accession>A0A6J4KMZ4</accession>
<protein>
    <submittedName>
        <fullName evidence="2">Uncharacterized protein</fullName>
    </submittedName>
</protein>
<feature type="compositionally biased region" description="Low complexity" evidence="1">
    <location>
        <begin position="48"/>
        <end position="60"/>
    </location>
</feature>
<evidence type="ECO:0000256" key="1">
    <source>
        <dbReference type="SAM" id="MobiDB-lite"/>
    </source>
</evidence>
<proteinExistence type="predicted"/>
<name>A0A6J4KMZ4_9ACTN</name>
<feature type="compositionally biased region" description="Low complexity" evidence="1">
    <location>
        <begin position="156"/>
        <end position="165"/>
    </location>
</feature>
<reference evidence="2" key="1">
    <citation type="submission" date="2020-02" db="EMBL/GenBank/DDBJ databases">
        <authorList>
            <person name="Meier V. D."/>
        </authorList>
    </citation>
    <scope>NUCLEOTIDE SEQUENCE</scope>
    <source>
        <strain evidence="2">AVDCRST_MAG16</strain>
    </source>
</reference>
<feature type="compositionally biased region" description="Basic and acidic residues" evidence="1">
    <location>
        <begin position="66"/>
        <end position="77"/>
    </location>
</feature>
<dbReference type="EMBL" id="CADCUE010000008">
    <property type="protein sequence ID" value="CAA9310010.1"/>
    <property type="molecule type" value="Genomic_DNA"/>
</dbReference>
<feature type="region of interest" description="Disordered" evidence="1">
    <location>
        <begin position="1"/>
        <end position="165"/>
    </location>
</feature>
<evidence type="ECO:0000313" key="2">
    <source>
        <dbReference type="EMBL" id="CAA9310010.1"/>
    </source>
</evidence>